<dbReference type="Pfam" id="PF13229">
    <property type="entry name" value="Beta_helix"/>
    <property type="match status" value="1"/>
</dbReference>
<feature type="compositionally biased region" description="Basic and acidic residues" evidence="1">
    <location>
        <begin position="1"/>
        <end position="10"/>
    </location>
</feature>
<dbReference type="Gene3D" id="2.160.20.10">
    <property type="entry name" value="Single-stranded right-handed beta-helix, Pectin lyase-like"/>
    <property type="match status" value="1"/>
</dbReference>
<evidence type="ECO:0000259" key="2">
    <source>
        <dbReference type="Pfam" id="PF13229"/>
    </source>
</evidence>
<comment type="caution">
    <text evidence="3">The sequence shown here is derived from an EMBL/GenBank/DDBJ whole genome shotgun (WGS) entry which is preliminary data.</text>
</comment>
<dbReference type="InterPro" id="IPR006626">
    <property type="entry name" value="PbH1"/>
</dbReference>
<accession>A0A0F9PGX4</accession>
<dbReference type="InterPro" id="IPR011050">
    <property type="entry name" value="Pectin_lyase_fold/virulence"/>
</dbReference>
<dbReference type="SUPFAM" id="SSF51126">
    <property type="entry name" value="Pectin lyase-like"/>
    <property type="match status" value="2"/>
</dbReference>
<dbReference type="EMBL" id="LAZR01006374">
    <property type="protein sequence ID" value="KKM92572.1"/>
    <property type="molecule type" value="Genomic_DNA"/>
</dbReference>
<dbReference type="InterPro" id="IPR039448">
    <property type="entry name" value="Beta_helix"/>
</dbReference>
<evidence type="ECO:0000256" key="1">
    <source>
        <dbReference type="SAM" id="MobiDB-lite"/>
    </source>
</evidence>
<feature type="domain" description="Right handed beta helix" evidence="2">
    <location>
        <begin position="223"/>
        <end position="407"/>
    </location>
</feature>
<dbReference type="AlphaFoldDB" id="A0A0F9PGX4"/>
<reference evidence="3" key="1">
    <citation type="journal article" date="2015" name="Nature">
        <title>Complex archaea that bridge the gap between prokaryotes and eukaryotes.</title>
        <authorList>
            <person name="Spang A."/>
            <person name="Saw J.H."/>
            <person name="Jorgensen S.L."/>
            <person name="Zaremba-Niedzwiedzka K."/>
            <person name="Martijn J."/>
            <person name="Lind A.E."/>
            <person name="van Eijk R."/>
            <person name="Schleper C."/>
            <person name="Guy L."/>
            <person name="Ettema T.J."/>
        </authorList>
    </citation>
    <scope>NUCLEOTIDE SEQUENCE</scope>
</reference>
<feature type="region of interest" description="Disordered" evidence="1">
    <location>
        <begin position="1"/>
        <end position="25"/>
    </location>
</feature>
<sequence>MRKFSDRAADKGPIIVSPNQDGADAHRGHVTTIEAALQWIRWLGPNEEDREAVPEIIITDAIDATAKIVVKLDEVGGVTIRGSGQNASVRWDFDDSLFEFQSGELDVTYPFNINTLRLSNLLLVANKGTAFSANKSYIEFSEGSNPNFWDVYIDRVKTISTTANLPDSGISVPINISGQSRWFFHGNTIDDWDKEGILFESSLNNVHITENRIIGQNNIGSIGVSVNGSQWWVLDNEINDCETDVLLVSGSNVWLMDNMFTADTNSVTGVDTSASVQDNIVVSGNHFSGTWDMAIDCTLPVSADSWRIVENIFSSCVEAIDFSPTAGDVVIAENSFDGCGSGGAGQVIYVLANGAISNNTLLCTEPATVIEVTADCTVSGNVIRGKCNTGILTGNAGDNITISGNSISITHDATRLGHGINVAGTFGNDSMVSVVGNTVRTSKVGIQLSSNSLRPLVSGNNIVITNENDVADNNRAIVVYGEGSIIVGNSCYWKGDNNTGDDDAVILITGGGDGHVVVGNYVVGVRDSGGESETGQPGMSAFRTSADNCAVVGNYFEGMGRNEVLKATVRFTGSLKSTFIGNVIHNAAFLGTHSYADSSSTVQTGTGSAEVTSGALQETNQEVG</sequence>
<name>A0A0F9PGX4_9ZZZZ</name>
<dbReference type="SMART" id="SM00710">
    <property type="entry name" value="PbH1"/>
    <property type="match status" value="9"/>
</dbReference>
<protein>
    <recommendedName>
        <fullName evidence="2">Right handed beta helix domain-containing protein</fullName>
    </recommendedName>
</protein>
<feature type="region of interest" description="Disordered" evidence="1">
    <location>
        <begin position="599"/>
        <end position="624"/>
    </location>
</feature>
<evidence type="ECO:0000313" key="3">
    <source>
        <dbReference type="EMBL" id="KKM92572.1"/>
    </source>
</evidence>
<proteinExistence type="predicted"/>
<organism evidence="3">
    <name type="scientific">marine sediment metagenome</name>
    <dbReference type="NCBI Taxonomy" id="412755"/>
    <lineage>
        <taxon>unclassified sequences</taxon>
        <taxon>metagenomes</taxon>
        <taxon>ecological metagenomes</taxon>
    </lineage>
</organism>
<gene>
    <name evidence="3" type="ORF">LCGC14_1217120</name>
</gene>
<dbReference type="InterPro" id="IPR012334">
    <property type="entry name" value="Pectin_lyas_fold"/>
</dbReference>